<dbReference type="AlphaFoldDB" id="A0A1I0P3C1"/>
<organism evidence="3 4">
    <name type="scientific">Thermococcus thioreducens</name>
    <dbReference type="NCBI Taxonomy" id="277988"/>
    <lineage>
        <taxon>Archaea</taxon>
        <taxon>Methanobacteriati</taxon>
        <taxon>Methanobacteriota</taxon>
        <taxon>Thermococci</taxon>
        <taxon>Thermococcales</taxon>
        <taxon>Thermococcaceae</taxon>
        <taxon>Thermococcus</taxon>
    </lineage>
</organism>
<protein>
    <submittedName>
        <fullName evidence="3">Uncharacterized protein</fullName>
    </submittedName>
</protein>
<evidence type="ECO:0000313" key="5">
    <source>
        <dbReference type="Proteomes" id="UP000250136"/>
    </source>
</evidence>
<keyword evidence="1" id="KW-0812">Transmembrane</keyword>
<evidence type="ECO:0000256" key="1">
    <source>
        <dbReference type="SAM" id="Phobius"/>
    </source>
</evidence>
<gene>
    <name evidence="2" type="ORF">A3L14_04140</name>
    <name evidence="3" type="ORF">SAMN05216170_1441</name>
</gene>
<dbReference type="Proteomes" id="UP000250136">
    <property type="component" value="Chromosome"/>
</dbReference>
<name>A0A1I0P3C1_9EURY</name>
<dbReference type="KEGG" id="ttd:A3L14_04140"/>
<keyword evidence="5" id="KW-1185">Reference proteome</keyword>
<proteinExistence type="predicted"/>
<evidence type="ECO:0000313" key="3">
    <source>
        <dbReference type="EMBL" id="SEW08008.1"/>
    </source>
</evidence>
<dbReference type="EMBL" id="CP015105">
    <property type="protein sequence ID" value="ASJ12119.1"/>
    <property type="molecule type" value="Genomic_DNA"/>
</dbReference>
<dbReference type="EMBL" id="FOIW01000002">
    <property type="protein sequence ID" value="SEW08008.1"/>
    <property type="molecule type" value="Genomic_DNA"/>
</dbReference>
<keyword evidence="1" id="KW-0472">Membrane</keyword>
<reference evidence="3 4" key="2">
    <citation type="submission" date="2016-10" db="EMBL/GenBank/DDBJ databases">
        <authorList>
            <person name="de Groot N.N."/>
        </authorList>
    </citation>
    <scope>NUCLEOTIDE SEQUENCE [LARGE SCALE GENOMIC DNA]</scope>
    <source>
        <strain evidence="3 4">OGL-20</strain>
    </source>
</reference>
<accession>A0A1I0P3C1</accession>
<dbReference type="Proteomes" id="UP000182125">
    <property type="component" value="Unassembled WGS sequence"/>
</dbReference>
<keyword evidence="1" id="KW-1133">Transmembrane helix</keyword>
<evidence type="ECO:0000313" key="4">
    <source>
        <dbReference type="Proteomes" id="UP000182125"/>
    </source>
</evidence>
<evidence type="ECO:0000313" key="2">
    <source>
        <dbReference type="EMBL" id="ASJ12119.1"/>
    </source>
</evidence>
<reference evidence="2 5" key="1">
    <citation type="submission" date="2016-04" db="EMBL/GenBank/DDBJ databases">
        <title>Complete genome sequence of Thermococcus thioreducens type strain OGL-20P.</title>
        <authorList>
            <person name="Oger P.M."/>
        </authorList>
    </citation>
    <scope>NUCLEOTIDE SEQUENCE [LARGE SCALE GENOMIC DNA]</scope>
    <source>
        <strain evidence="2 5">OGL-20P</strain>
    </source>
</reference>
<feature type="transmembrane region" description="Helical" evidence="1">
    <location>
        <begin position="44"/>
        <end position="68"/>
    </location>
</feature>
<sequence>MIQILAPIFWGLVLVGYLYQRMEHLKLNKFEGLMLLWYLLNVCYISYYDPFITPLVSLGVLSVVLGTIEEINIKLEELGETIGRWDTK</sequence>